<dbReference type="InterPro" id="IPR000719">
    <property type="entry name" value="Prot_kinase_dom"/>
</dbReference>
<dbReference type="GO" id="GO:0004672">
    <property type="term" value="F:protein kinase activity"/>
    <property type="evidence" value="ECO:0007669"/>
    <property type="project" value="InterPro"/>
</dbReference>
<evidence type="ECO:0000259" key="2">
    <source>
        <dbReference type="PROSITE" id="PS50011"/>
    </source>
</evidence>
<dbReference type="PANTHER" id="PTHR11909">
    <property type="entry name" value="CASEIN KINASE-RELATED"/>
    <property type="match status" value="1"/>
</dbReference>
<feature type="region of interest" description="Disordered" evidence="1">
    <location>
        <begin position="308"/>
        <end position="338"/>
    </location>
</feature>
<dbReference type="Gene3D" id="1.10.510.10">
    <property type="entry name" value="Transferase(Phosphotransferase) domain 1"/>
    <property type="match status" value="1"/>
</dbReference>
<dbReference type="Pfam" id="PF00069">
    <property type="entry name" value="Pkinase"/>
    <property type="match status" value="1"/>
</dbReference>
<dbReference type="GO" id="GO:0005524">
    <property type="term" value="F:ATP binding"/>
    <property type="evidence" value="ECO:0007669"/>
    <property type="project" value="InterPro"/>
</dbReference>
<evidence type="ECO:0000313" key="4">
    <source>
        <dbReference type="Proteomes" id="UP000322245"/>
    </source>
</evidence>
<comment type="caution">
    <text evidence="3">The sequence shown here is derived from an EMBL/GenBank/DDBJ whole genome shotgun (WGS) entry which is preliminary data.</text>
</comment>
<sequence length="362" mass="41683">MVTVKVGQRFDDKYEVKEVITHRDSTVSVYIATDIETQEEVALKLSSNYYKLKREAKFYKSQVQPLEGFPILRWFWKEKHRYGAYGVLAMDRLGPSLDSVMQKTREGKFSLKTTLQIMDQVITRIQALHERHFIHRGIKPDNFCIGPIGSKSEGMVYLIDFDDVFEYISPYGNHFRDWGDNQGNRNWTSLAVDEGRQTIRRDDMESAGYMAVYFLKGWLPWHGHSSRNSHSTMGYKKDTSLDDLCKDLPQEFITYLAYCRSLEYTQQPDYDYCRRLFQRVFEREGFRDDGMYDWMAPQSAGESEKLIGQLSSGDVENSEQSEESCSSAVSGDDTTVGHSLISQPETTEAGPSQCVGLKLARL</sequence>
<proteinExistence type="predicted"/>
<dbReference type="SMART" id="SM00220">
    <property type="entry name" value="S_TKc"/>
    <property type="match status" value="1"/>
</dbReference>
<accession>A0A5D3B5Y5</accession>
<dbReference type="EMBL" id="NIDF01000005">
    <property type="protein sequence ID" value="TYJ58418.1"/>
    <property type="molecule type" value="Genomic_DNA"/>
</dbReference>
<dbReference type="PROSITE" id="PS50011">
    <property type="entry name" value="PROTEIN_KINASE_DOM"/>
    <property type="match status" value="1"/>
</dbReference>
<keyword evidence="4" id="KW-1185">Reference proteome</keyword>
<dbReference type="SUPFAM" id="SSF56112">
    <property type="entry name" value="Protein kinase-like (PK-like)"/>
    <property type="match status" value="1"/>
</dbReference>
<organism evidence="3 4">
    <name type="scientific">Cryptococcus floricola</name>
    <dbReference type="NCBI Taxonomy" id="2591691"/>
    <lineage>
        <taxon>Eukaryota</taxon>
        <taxon>Fungi</taxon>
        <taxon>Dikarya</taxon>
        <taxon>Basidiomycota</taxon>
        <taxon>Agaricomycotina</taxon>
        <taxon>Tremellomycetes</taxon>
        <taxon>Tremellales</taxon>
        <taxon>Cryptococcaceae</taxon>
        <taxon>Cryptococcus</taxon>
    </lineage>
</organism>
<dbReference type="InterPro" id="IPR011009">
    <property type="entry name" value="Kinase-like_dom_sf"/>
</dbReference>
<dbReference type="Proteomes" id="UP000322245">
    <property type="component" value="Unassembled WGS sequence"/>
</dbReference>
<protein>
    <recommendedName>
        <fullName evidence="2">Protein kinase domain-containing protein</fullName>
    </recommendedName>
</protein>
<dbReference type="InterPro" id="IPR050235">
    <property type="entry name" value="CK1_Ser-Thr_kinase"/>
</dbReference>
<evidence type="ECO:0000313" key="3">
    <source>
        <dbReference type="EMBL" id="TYJ58418.1"/>
    </source>
</evidence>
<reference evidence="3 4" key="1">
    <citation type="submission" date="2017-05" db="EMBL/GenBank/DDBJ databases">
        <title>The Genome Sequence of Tsuchiyaea wingfieldii DSM 27421.</title>
        <authorList>
            <person name="Cuomo C."/>
            <person name="Passer A."/>
            <person name="Billmyre B."/>
            <person name="Heitman J."/>
        </authorList>
    </citation>
    <scope>NUCLEOTIDE SEQUENCE [LARGE SCALE GENOMIC DNA]</scope>
    <source>
        <strain evidence="3 4">DSM 27421</strain>
    </source>
</reference>
<evidence type="ECO:0000256" key="1">
    <source>
        <dbReference type="SAM" id="MobiDB-lite"/>
    </source>
</evidence>
<dbReference type="AlphaFoldDB" id="A0A5D3B5Y5"/>
<feature type="domain" description="Protein kinase" evidence="2">
    <location>
        <begin position="1"/>
        <end position="281"/>
    </location>
</feature>
<name>A0A5D3B5Y5_9TREE</name>
<gene>
    <name evidence="3" type="ORF">B9479_000964</name>
</gene>